<keyword evidence="2" id="KW-0479">Metal-binding</keyword>
<dbReference type="EMBL" id="NMQW01000053">
    <property type="protein sequence ID" value="OXM82952.1"/>
    <property type="molecule type" value="Genomic_DNA"/>
</dbReference>
<dbReference type="Pfam" id="PF06733">
    <property type="entry name" value="DEAD_2"/>
    <property type="match status" value="1"/>
</dbReference>
<keyword evidence="16" id="KW-1185">Reference proteome</keyword>
<dbReference type="InterPro" id="IPR042493">
    <property type="entry name" value="XPD_DNA_FeS"/>
</dbReference>
<evidence type="ECO:0000313" key="15">
    <source>
        <dbReference type="EMBL" id="OXM82952.1"/>
    </source>
</evidence>
<dbReference type="Gene3D" id="1.10.30.20">
    <property type="entry name" value="Bacterial XPD DNA helicase, FeS cluster domain"/>
    <property type="match status" value="1"/>
</dbReference>
<dbReference type="GO" id="GO:0051539">
    <property type="term" value="F:4 iron, 4 sulfur cluster binding"/>
    <property type="evidence" value="ECO:0007669"/>
    <property type="project" value="UniProtKB-KW"/>
</dbReference>
<sequence length="845" mass="95554">MCSHFNTVLYSNDFTSSVPLSTLYRSPQAVYNEIPSSRLEEKCFGCRKRRIRGTIKNKCSARCDFSCCSERGCRRLSNSVPISVRSLVEYAFRSGSIDSGFRTSAALTEGTKAHQKVQRQYGEHDQKEVYLSAELAWDGLVFAIDGRCDGLLQHEGLVTIDEIKSTSGDIARIEEDTYPVHWAQAKCYAYMYAKEHGVDRMGLQLTYVEVESEAQKRFKAEASFEELERFVLDVVRRFAPYARMRKEHEQARDCSIRELAFPFDNYREGQRKLAGAVYKSIAKGNMLFAKAPTGIGKTMSTLFPAVKAIGEGVLQRLFYLTAKTITRTAAEEACAIMQARGLKLHAITITAKEKVCFQDEVRCTKEHCEYADGYYDRINEALLDIQTQETLMTRGVIEHYARKHCVCPFEFSLDAAYAADAVICDYNYIFDPRASLKRQFEEQKRHTALLVDEAHNLVDRAREMYSSSLGKADFLAVQREFKAVNPDIHAAAKAVNAYFIALRKQLGERRYHVDSSLPEALVALLEAFVKAAERELSGGGGTNGLLELYFSAQAFLRTAKLYDERYVTCVESDRSGVRLKLFCLDPSHLLGHMGKGFRSQVLFSATLSPLSYYMDMLGGDAESYTVTVPSPFSKDQLEVTLQPLSTRYADRERSRVPIAEAIRQMIDGRTGNVLVFFPSYEYMNNVVEKFVEQSPEVKIQVQQTVMSEAEREQFLAAFDAGNEDTLVGFAVMGGIFSEGIDLVGERLNGVVVVGVGLPQVGLERNLIKEYMDRTGKNGFDYAYVYPGMNKVLQAGGRLIRSETDRGRLLLIDDRYLQRQYQRLLPDEWKDYTLLRPAAVQQQMEQ</sequence>
<accession>A0A229UHR0</accession>
<dbReference type="GO" id="GO:0046872">
    <property type="term" value="F:metal ion binding"/>
    <property type="evidence" value="ECO:0007669"/>
    <property type="project" value="UniProtKB-KW"/>
</dbReference>
<evidence type="ECO:0000256" key="7">
    <source>
        <dbReference type="ARBA" id="ARBA00022840"/>
    </source>
</evidence>
<keyword evidence="3" id="KW-0547">Nucleotide-binding</keyword>
<dbReference type="Pfam" id="PF13307">
    <property type="entry name" value="Helicase_C_2"/>
    <property type="match status" value="1"/>
</dbReference>
<comment type="similarity">
    <text evidence="13">Belongs to the helicase family. DinG subfamily.</text>
</comment>
<dbReference type="SMART" id="SM00491">
    <property type="entry name" value="HELICc2"/>
    <property type="match status" value="1"/>
</dbReference>
<keyword evidence="9" id="KW-0411">Iron-sulfur</keyword>
<dbReference type="InterPro" id="IPR006554">
    <property type="entry name" value="Helicase-like_DEXD_c2"/>
</dbReference>
<dbReference type="GO" id="GO:0003678">
    <property type="term" value="F:DNA helicase activity"/>
    <property type="evidence" value="ECO:0007669"/>
    <property type="project" value="InterPro"/>
</dbReference>
<dbReference type="GO" id="GO:0016818">
    <property type="term" value="F:hydrolase activity, acting on acid anhydrides, in phosphorus-containing anhydrides"/>
    <property type="evidence" value="ECO:0007669"/>
    <property type="project" value="InterPro"/>
</dbReference>
<organism evidence="15 16">
    <name type="scientific">Paenibacillus rigui</name>
    <dbReference type="NCBI Taxonomy" id="554312"/>
    <lineage>
        <taxon>Bacteria</taxon>
        <taxon>Bacillati</taxon>
        <taxon>Bacillota</taxon>
        <taxon>Bacilli</taxon>
        <taxon>Bacillales</taxon>
        <taxon>Paenibacillaceae</taxon>
        <taxon>Paenibacillus</taxon>
    </lineage>
</organism>
<evidence type="ECO:0000256" key="10">
    <source>
        <dbReference type="ARBA" id="ARBA00023125"/>
    </source>
</evidence>
<name>A0A229UHR0_9BACL</name>
<dbReference type="PANTHER" id="PTHR11472">
    <property type="entry name" value="DNA REPAIR DEAD HELICASE RAD3/XP-D SUBFAMILY MEMBER"/>
    <property type="match status" value="1"/>
</dbReference>
<evidence type="ECO:0000256" key="11">
    <source>
        <dbReference type="ARBA" id="ARBA00023204"/>
    </source>
</evidence>
<evidence type="ECO:0000256" key="13">
    <source>
        <dbReference type="ARBA" id="ARBA00038058"/>
    </source>
</evidence>
<dbReference type="InterPro" id="IPR027417">
    <property type="entry name" value="P-loop_NTPase"/>
</dbReference>
<evidence type="ECO:0000259" key="14">
    <source>
        <dbReference type="PROSITE" id="PS51193"/>
    </source>
</evidence>
<dbReference type="GO" id="GO:0003677">
    <property type="term" value="F:DNA binding"/>
    <property type="evidence" value="ECO:0007669"/>
    <property type="project" value="UniProtKB-KW"/>
</dbReference>
<keyword evidence="6 15" id="KW-0347">Helicase</keyword>
<keyword evidence="8" id="KW-0408">Iron</keyword>
<feature type="domain" description="Helicase ATP-binding" evidence="14">
    <location>
        <begin position="256"/>
        <end position="514"/>
    </location>
</feature>
<reference evidence="15 16" key="1">
    <citation type="submission" date="2017-07" db="EMBL/GenBank/DDBJ databases">
        <title>Genome sequencing and assembly of Paenibacillus rigui.</title>
        <authorList>
            <person name="Mayilraj S."/>
        </authorList>
    </citation>
    <scope>NUCLEOTIDE SEQUENCE [LARGE SCALE GENOMIC DNA]</scope>
    <source>
        <strain evidence="15 16">JCM 16352</strain>
    </source>
</reference>
<keyword evidence="1" id="KW-0004">4Fe-4S</keyword>
<dbReference type="SMART" id="SM00488">
    <property type="entry name" value="DEXDc2"/>
    <property type="match status" value="1"/>
</dbReference>
<keyword evidence="11" id="KW-0234">DNA repair</keyword>
<dbReference type="Gene3D" id="3.40.50.300">
    <property type="entry name" value="P-loop containing nucleotide triphosphate hydrolases"/>
    <property type="match status" value="2"/>
</dbReference>
<evidence type="ECO:0000313" key="16">
    <source>
        <dbReference type="Proteomes" id="UP000215509"/>
    </source>
</evidence>
<dbReference type="Proteomes" id="UP000215509">
    <property type="component" value="Unassembled WGS sequence"/>
</dbReference>
<dbReference type="InterPro" id="IPR014013">
    <property type="entry name" value="Helic_SF1/SF2_ATP-bd_DinG/Rad3"/>
</dbReference>
<evidence type="ECO:0000256" key="2">
    <source>
        <dbReference type="ARBA" id="ARBA00022723"/>
    </source>
</evidence>
<keyword evidence="5" id="KW-0378">Hydrolase</keyword>
<evidence type="ECO:0000256" key="5">
    <source>
        <dbReference type="ARBA" id="ARBA00022801"/>
    </source>
</evidence>
<dbReference type="Gene3D" id="3.90.320.10">
    <property type="match status" value="1"/>
</dbReference>
<dbReference type="InterPro" id="IPR010614">
    <property type="entry name" value="RAD3-like_helicase_DEAD"/>
</dbReference>
<evidence type="ECO:0000256" key="4">
    <source>
        <dbReference type="ARBA" id="ARBA00022763"/>
    </source>
</evidence>
<dbReference type="Gene3D" id="1.10.275.40">
    <property type="match status" value="1"/>
</dbReference>
<evidence type="ECO:0000256" key="3">
    <source>
        <dbReference type="ARBA" id="ARBA00022741"/>
    </source>
</evidence>
<protein>
    <submittedName>
        <fullName evidence="15">ATP-dependent helicase</fullName>
    </submittedName>
</protein>
<comment type="caution">
    <text evidence="15">The sequence shown here is derived from an EMBL/GenBank/DDBJ whole genome shotgun (WGS) entry which is preliminary data.</text>
</comment>
<dbReference type="InterPro" id="IPR045028">
    <property type="entry name" value="DinG/Rad3-like"/>
</dbReference>
<keyword evidence="7" id="KW-0067">ATP-binding</keyword>
<evidence type="ECO:0000256" key="12">
    <source>
        <dbReference type="ARBA" id="ARBA00023235"/>
    </source>
</evidence>
<dbReference type="PROSITE" id="PS51193">
    <property type="entry name" value="HELICASE_ATP_BIND_2"/>
    <property type="match status" value="1"/>
</dbReference>
<dbReference type="GO" id="GO:0006281">
    <property type="term" value="P:DNA repair"/>
    <property type="evidence" value="ECO:0007669"/>
    <property type="project" value="UniProtKB-KW"/>
</dbReference>
<keyword evidence="12" id="KW-0413">Isomerase</keyword>
<dbReference type="SUPFAM" id="SSF52540">
    <property type="entry name" value="P-loop containing nucleoside triphosphate hydrolases"/>
    <property type="match status" value="2"/>
</dbReference>
<proteinExistence type="inferred from homology"/>
<dbReference type="AlphaFoldDB" id="A0A229UHR0"/>
<dbReference type="InterPro" id="IPR006555">
    <property type="entry name" value="ATP-dep_Helicase_C"/>
</dbReference>
<dbReference type="GO" id="GO:0005524">
    <property type="term" value="F:ATP binding"/>
    <property type="evidence" value="ECO:0007669"/>
    <property type="project" value="UniProtKB-KW"/>
</dbReference>
<evidence type="ECO:0000256" key="9">
    <source>
        <dbReference type="ARBA" id="ARBA00023014"/>
    </source>
</evidence>
<keyword evidence="10" id="KW-0238">DNA-binding</keyword>
<dbReference type="OrthoDB" id="9765586at2"/>
<evidence type="ECO:0000256" key="8">
    <source>
        <dbReference type="ARBA" id="ARBA00023004"/>
    </source>
</evidence>
<evidence type="ECO:0000256" key="1">
    <source>
        <dbReference type="ARBA" id="ARBA00022485"/>
    </source>
</evidence>
<dbReference type="PANTHER" id="PTHR11472:SF34">
    <property type="entry name" value="REGULATOR OF TELOMERE ELONGATION HELICASE 1"/>
    <property type="match status" value="1"/>
</dbReference>
<dbReference type="InterPro" id="IPR011604">
    <property type="entry name" value="PDDEXK-like_dom_sf"/>
</dbReference>
<evidence type="ECO:0000256" key="6">
    <source>
        <dbReference type="ARBA" id="ARBA00022806"/>
    </source>
</evidence>
<gene>
    <name evidence="15" type="ORF">CF651_28515</name>
</gene>
<keyword evidence="4" id="KW-0227">DNA damage</keyword>